<dbReference type="GO" id="GO:0045259">
    <property type="term" value="C:proton-transporting ATP synthase complex"/>
    <property type="evidence" value="ECO:0007669"/>
    <property type="project" value="UniProtKB-KW"/>
</dbReference>
<dbReference type="PRINTS" id="PR00125">
    <property type="entry name" value="ATPASEDELTA"/>
</dbReference>
<evidence type="ECO:0000256" key="2">
    <source>
        <dbReference type="ARBA" id="ARBA00022448"/>
    </source>
</evidence>
<comment type="subcellular location">
    <subcellularLocation>
        <location evidence="8">Cell membrane</location>
        <topology evidence="8">Peripheral membrane protein</topology>
    </subcellularLocation>
    <subcellularLocation>
        <location evidence="1">Membrane</location>
    </subcellularLocation>
</comment>
<comment type="function">
    <text evidence="8">F(1)F(0) ATP synthase produces ATP from ADP in the presence of a proton or sodium gradient. F-type ATPases consist of two structural domains, F(1) containing the extramembraneous catalytic core and F(0) containing the membrane proton channel, linked together by a central stalk and a peripheral stalk. During catalysis, ATP synthesis in the catalytic domain of F(1) is coupled via a rotary mechanism of the central stalk subunits to proton translocation.</text>
</comment>
<comment type="similarity">
    <text evidence="8">Belongs to the ATPase delta chain family.</text>
</comment>
<organism evidence="9 10">
    <name type="scientific">Microbacterium hominis</name>
    <dbReference type="NCBI Taxonomy" id="162426"/>
    <lineage>
        <taxon>Bacteria</taxon>
        <taxon>Bacillati</taxon>
        <taxon>Actinomycetota</taxon>
        <taxon>Actinomycetes</taxon>
        <taxon>Micrococcales</taxon>
        <taxon>Microbacteriaceae</taxon>
        <taxon>Microbacterium</taxon>
    </lineage>
</organism>
<dbReference type="InterPro" id="IPR020781">
    <property type="entry name" value="ATPase_OSCP/d_CS"/>
</dbReference>
<keyword evidence="2 8" id="KW-0813">Transport</keyword>
<keyword evidence="8" id="KW-1003">Cell membrane</keyword>
<sequence length="262" mass="27280">MGSATTQALATTTAELTTANVGDLAVARELFSAAREIADSAQLSGALSSWGAPAEARAQVAKVVFAGYSPVAVQLLTSAVSQRWSSTMDLISGIEELAIRAAAIGSPATDVEGELFQIARLVAANPELELALGSRLGDAAAKGELIEKLLGGRAGEATVLIASQLVQQPRERRVRFLLNRALQLVADQRGKKVATVRVAGPLDAAQQERLAGALSTRYGADVTVNVVVDPEVLGGMRVEIGDDVIDGTVSSRINDLRQRLAG</sequence>
<evidence type="ECO:0000313" key="9">
    <source>
        <dbReference type="EMBL" id="KIC58329.1"/>
    </source>
</evidence>
<dbReference type="RefSeq" id="WP_039414516.1">
    <property type="nucleotide sequence ID" value="NZ_JWSZ01000008.1"/>
</dbReference>
<keyword evidence="3 8" id="KW-0375">Hydrogen ion transport</keyword>
<dbReference type="AlphaFoldDB" id="A0A0B4CAZ6"/>
<dbReference type="EMBL" id="JWSZ01000008">
    <property type="protein sequence ID" value="KIC58329.1"/>
    <property type="molecule type" value="Genomic_DNA"/>
</dbReference>
<dbReference type="HAMAP" id="MF_01416">
    <property type="entry name" value="ATP_synth_delta_bact"/>
    <property type="match status" value="1"/>
</dbReference>
<evidence type="ECO:0000256" key="6">
    <source>
        <dbReference type="ARBA" id="ARBA00023196"/>
    </source>
</evidence>
<accession>A0A0B4CAZ6</accession>
<reference evidence="9 10" key="1">
    <citation type="submission" date="2014-12" db="EMBL/GenBank/DDBJ databases">
        <title>Genome sequencing of Microbacterium hominis TPW29.</title>
        <authorList>
            <person name="Tan P.W."/>
            <person name="Chan K.-G."/>
        </authorList>
    </citation>
    <scope>NUCLEOTIDE SEQUENCE [LARGE SCALE GENOMIC DNA]</scope>
    <source>
        <strain evidence="9 10">TPW29</strain>
    </source>
</reference>
<protein>
    <recommendedName>
        <fullName evidence="8">ATP synthase subunit delta</fullName>
    </recommendedName>
    <alternativeName>
        <fullName evidence="8">ATP synthase F(1) sector subunit delta</fullName>
    </alternativeName>
    <alternativeName>
        <fullName evidence="8">F-type ATPase subunit delta</fullName>
        <shortName evidence="8">F-ATPase subunit delta</shortName>
    </alternativeName>
</protein>
<proteinExistence type="inferred from homology"/>
<gene>
    <name evidence="8" type="primary">atpH</name>
    <name evidence="9" type="ORF">RM52_06305</name>
</gene>
<comment type="function">
    <text evidence="8">This protein is part of the stalk that links CF(0) to CF(1). It either transmits conformational changes from CF(0) to CF(1) or is implicated in proton conduction.</text>
</comment>
<keyword evidence="6 8" id="KW-0139">CF(1)</keyword>
<evidence type="ECO:0000256" key="8">
    <source>
        <dbReference type="HAMAP-Rule" id="MF_01416"/>
    </source>
</evidence>
<keyword evidence="7 8" id="KW-0066">ATP synthesis</keyword>
<dbReference type="NCBIfam" id="NF009967">
    <property type="entry name" value="PRK13430.1"/>
    <property type="match status" value="1"/>
</dbReference>
<evidence type="ECO:0000256" key="7">
    <source>
        <dbReference type="ARBA" id="ARBA00023310"/>
    </source>
</evidence>
<evidence type="ECO:0000256" key="3">
    <source>
        <dbReference type="ARBA" id="ARBA00022781"/>
    </source>
</evidence>
<evidence type="ECO:0000256" key="1">
    <source>
        <dbReference type="ARBA" id="ARBA00004370"/>
    </source>
</evidence>
<keyword evidence="5 8" id="KW-0472">Membrane</keyword>
<evidence type="ECO:0000256" key="5">
    <source>
        <dbReference type="ARBA" id="ARBA00023136"/>
    </source>
</evidence>
<dbReference type="PANTHER" id="PTHR11910">
    <property type="entry name" value="ATP SYNTHASE DELTA CHAIN"/>
    <property type="match status" value="1"/>
</dbReference>
<name>A0A0B4CAZ6_9MICO</name>
<dbReference type="Proteomes" id="UP000031202">
    <property type="component" value="Unassembled WGS sequence"/>
</dbReference>
<dbReference type="GO" id="GO:0046933">
    <property type="term" value="F:proton-transporting ATP synthase activity, rotational mechanism"/>
    <property type="evidence" value="ECO:0007669"/>
    <property type="project" value="UniProtKB-UniRule"/>
</dbReference>
<dbReference type="Pfam" id="PF00213">
    <property type="entry name" value="OSCP"/>
    <property type="match status" value="1"/>
</dbReference>
<dbReference type="PROSITE" id="PS00389">
    <property type="entry name" value="ATPASE_DELTA"/>
    <property type="match status" value="1"/>
</dbReference>
<comment type="caution">
    <text evidence="9">The sequence shown here is derived from an EMBL/GenBank/DDBJ whole genome shotgun (WGS) entry which is preliminary data.</text>
</comment>
<dbReference type="GO" id="GO:0005886">
    <property type="term" value="C:plasma membrane"/>
    <property type="evidence" value="ECO:0007669"/>
    <property type="project" value="UniProtKB-SubCell"/>
</dbReference>
<dbReference type="InterPro" id="IPR000711">
    <property type="entry name" value="ATPase_OSCP/dsu"/>
</dbReference>
<evidence type="ECO:0000256" key="4">
    <source>
        <dbReference type="ARBA" id="ARBA00023065"/>
    </source>
</evidence>
<evidence type="ECO:0000313" key="10">
    <source>
        <dbReference type="Proteomes" id="UP000031202"/>
    </source>
</evidence>
<keyword evidence="4 8" id="KW-0406">Ion transport</keyword>
<dbReference type="NCBIfam" id="TIGR01145">
    <property type="entry name" value="ATP_synt_delta"/>
    <property type="match status" value="1"/>
</dbReference>